<reference evidence="2" key="5">
    <citation type="journal article" date="2021" name="G3 (Bethesda)">
        <title>Aegilops tauschii genome assembly Aet v5.0 features greater sequence contiguity and improved annotation.</title>
        <authorList>
            <person name="Wang L."/>
            <person name="Zhu T."/>
            <person name="Rodriguez J.C."/>
            <person name="Deal K.R."/>
            <person name="Dubcovsky J."/>
            <person name="McGuire P.E."/>
            <person name="Lux T."/>
            <person name="Spannagl M."/>
            <person name="Mayer K.F.X."/>
            <person name="Baldrich P."/>
            <person name="Meyers B.C."/>
            <person name="Huo N."/>
            <person name="Gu Y.Q."/>
            <person name="Zhou H."/>
            <person name="Devos K.M."/>
            <person name="Bennetzen J.L."/>
            <person name="Unver T."/>
            <person name="Budak H."/>
            <person name="Gulick P.J."/>
            <person name="Galiba G."/>
            <person name="Kalapos B."/>
            <person name="Nelson D.R."/>
            <person name="Li P."/>
            <person name="You F.M."/>
            <person name="Luo M.C."/>
            <person name="Dvorak J."/>
        </authorList>
    </citation>
    <scope>NUCLEOTIDE SEQUENCE [LARGE SCALE GENOMIC DNA]</scope>
    <source>
        <strain evidence="2">cv. AL8/78</strain>
    </source>
</reference>
<dbReference type="EnsemblPlants" id="AET4Gv20668800.4">
    <property type="protein sequence ID" value="AET4Gv20668800.4"/>
    <property type="gene ID" value="AET4Gv20668800"/>
</dbReference>
<accession>A0A453IT77</accession>
<evidence type="ECO:0008006" key="4">
    <source>
        <dbReference type="Google" id="ProtNLM"/>
    </source>
</evidence>
<reference evidence="3" key="1">
    <citation type="journal article" date="2014" name="Science">
        <title>Ancient hybridizations among the ancestral genomes of bread wheat.</title>
        <authorList>
            <consortium name="International Wheat Genome Sequencing Consortium,"/>
            <person name="Marcussen T."/>
            <person name="Sandve S.R."/>
            <person name="Heier L."/>
            <person name="Spannagl M."/>
            <person name="Pfeifer M."/>
            <person name="Jakobsen K.S."/>
            <person name="Wulff B.B."/>
            <person name="Steuernagel B."/>
            <person name="Mayer K.F."/>
            <person name="Olsen O.A."/>
        </authorList>
    </citation>
    <scope>NUCLEOTIDE SEQUENCE [LARGE SCALE GENOMIC DNA]</scope>
    <source>
        <strain evidence="3">cv. AL8/78</strain>
    </source>
</reference>
<organism evidence="2 3">
    <name type="scientific">Aegilops tauschii subsp. strangulata</name>
    <name type="common">Goatgrass</name>
    <dbReference type="NCBI Taxonomy" id="200361"/>
    <lineage>
        <taxon>Eukaryota</taxon>
        <taxon>Viridiplantae</taxon>
        <taxon>Streptophyta</taxon>
        <taxon>Embryophyta</taxon>
        <taxon>Tracheophyta</taxon>
        <taxon>Spermatophyta</taxon>
        <taxon>Magnoliopsida</taxon>
        <taxon>Liliopsida</taxon>
        <taxon>Poales</taxon>
        <taxon>Poaceae</taxon>
        <taxon>BOP clade</taxon>
        <taxon>Pooideae</taxon>
        <taxon>Triticodae</taxon>
        <taxon>Triticeae</taxon>
        <taxon>Triticinae</taxon>
        <taxon>Aegilops</taxon>
    </lineage>
</organism>
<reference evidence="3" key="2">
    <citation type="journal article" date="2017" name="Nat. Plants">
        <title>The Aegilops tauschii genome reveals multiple impacts of transposons.</title>
        <authorList>
            <person name="Zhao G."/>
            <person name="Zou C."/>
            <person name="Li K."/>
            <person name="Wang K."/>
            <person name="Li T."/>
            <person name="Gao L."/>
            <person name="Zhang X."/>
            <person name="Wang H."/>
            <person name="Yang Z."/>
            <person name="Liu X."/>
            <person name="Jiang W."/>
            <person name="Mao L."/>
            <person name="Kong X."/>
            <person name="Jiao Y."/>
            <person name="Jia J."/>
        </authorList>
    </citation>
    <scope>NUCLEOTIDE SEQUENCE [LARGE SCALE GENOMIC DNA]</scope>
    <source>
        <strain evidence="3">cv. AL8/78</strain>
    </source>
</reference>
<evidence type="ECO:0000256" key="1">
    <source>
        <dbReference type="SAM" id="MobiDB-lite"/>
    </source>
</evidence>
<dbReference type="PANTHER" id="PTHR31860:SF5">
    <property type="entry name" value="ARGH (DUF639)"/>
    <property type="match status" value="1"/>
</dbReference>
<reference evidence="2" key="3">
    <citation type="journal article" date="2017" name="Nature">
        <title>Genome sequence of the progenitor of the wheat D genome Aegilops tauschii.</title>
        <authorList>
            <person name="Luo M.C."/>
            <person name="Gu Y.Q."/>
            <person name="Puiu D."/>
            <person name="Wang H."/>
            <person name="Twardziok S.O."/>
            <person name="Deal K.R."/>
            <person name="Huo N."/>
            <person name="Zhu T."/>
            <person name="Wang L."/>
            <person name="Wang Y."/>
            <person name="McGuire P.E."/>
            <person name="Liu S."/>
            <person name="Long H."/>
            <person name="Ramasamy R.K."/>
            <person name="Rodriguez J.C."/>
            <person name="Van S.L."/>
            <person name="Yuan L."/>
            <person name="Wang Z."/>
            <person name="Xia Z."/>
            <person name="Xiao L."/>
            <person name="Anderson O.D."/>
            <person name="Ouyang S."/>
            <person name="Liang Y."/>
            <person name="Zimin A.V."/>
            <person name="Pertea G."/>
            <person name="Qi P."/>
            <person name="Bennetzen J.L."/>
            <person name="Dai X."/>
            <person name="Dawson M.W."/>
            <person name="Muller H.G."/>
            <person name="Kugler K."/>
            <person name="Rivarola-Duarte L."/>
            <person name="Spannagl M."/>
            <person name="Mayer K.F.X."/>
            <person name="Lu F.H."/>
            <person name="Bevan M.W."/>
            <person name="Leroy P."/>
            <person name="Li P."/>
            <person name="You F.M."/>
            <person name="Sun Q."/>
            <person name="Liu Z."/>
            <person name="Lyons E."/>
            <person name="Wicker T."/>
            <person name="Salzberg S.L."/>
            <person name="Devos K.M."/>
            <person name="Dvorak J."/>
        </authorList>
    </citation>
    <scope>NUCLEOTIDE SEQUENCE [LARGE SCALE GENOMIC DNA]</scope>
    <source>
        <strain evidence="2">cv. AL8/78</strain>
    </source>
</reference>
<keyword evidence="3" id="KW-1185">Reference proteome</keyword>
<protein>
    <recommendedName>
        <fullName evidence="4">GRAM domain-containing protein</fullName>
    </recommendedName>
</protein>
<dbReference type="Gramene" id="AET4Gv20668800.4">
    <property type="protein sequence ID" value="AET4Gv20668800.4"/>
    <property type="gene ID" value="AET4Gv20668800"/>
</dbReference>
<proteinExistence type="predicted"/>
<dbReference type="Proteomes" id="UP000015105">
    <property type="component" value="Chromosome 4D"/>
</dbReference>
<evidence type="ECO:0000313" key="3">
    <source>
        <dbReference type="Proteomes" id="UP000015105"/>
    </source>
</evidence>
<evidence type="ECO:0000313" key="2">
    <source>
        <dbReference type="EnsemblPlants" id="AET4Gv20668800.4"/>
    </source>
</evidence>
<feature type="compositionally biased region" description="Basic and acidic residues" evidence="1">
    <location>
        <begin position="341"/>
        <end position="353"/>
    </location>
</feature>
<feature type="region of interest" description="Disordered" evidence="1">
    <location>
        <begin position="339"/>
        <end position="361"/>
    </location>
</feature>
<dbReference type="AlphaFoldDB" id="A0A453IT77"/>
<name>A0A453IT77_AEGTS</name>
<reference evidence="2" key="4">
    <citation type="submission" date="2019-03" db="UniProtKB">
        <authorList>
            <consortium name="EnsemblPlants"/>
        </authorList>
    </citation>
    <scope>IDENTIFICATION</scope>
</reference>
<dbReference type="PANTHER" id="PTHR31860">
    <property type="entry name" value="HEAT-INDUCIBLE TRANSCRIPTION REPRESSOR (DUF639)-RELATED"/>
    <property type="match status" value="1"/>
</dbReference>
<sequence length="361" mass="39887">SSIANYVLHQCSLTLHRSVDDLVADFESGLKNAALDNYSRRLVEYCSLQALQSLTSPDLGDTLHEGSLGRFTFDMMLAWETPTPSDQQITMESISKEREDRKEPLGANEAVMGDDTSLFYSDMMPLLVNEDPTVGEDAYVWFGSVFPLACDVVNARFTFEALTATTANRLHYPAYDKFLKEMDKSFNFLQSLPTPTGVEFAEDEFILHTEGTAGTQRVVRHIGTGSWPGRLILTNKALYFETSGIISYGPAFMVELSDTGMEQQVKPASTGPFGAPLFDKAIEFESLTGTSASGVSRDDQLYTSRSVAYHDKRSNLSPPFHIGVQDRIPYPQMGGTFKNHIGSDKAPRCKGDAKNVTTTTF</sequence>